<feature type="domain" description="NAD-glutamate dehydrogenase ACT2" evidence="4">
    <location>
        <begin position="311"/>
        <end position="392"/>
    </location>
</feature>
<dbReference type="InterPro" id="IPR048381">
    <property type="entry name" value="GDH_C"/>
</dbReference>
<dbReference type="STRING" id="1823756.A4H34_05920"/>
<dbReference type="InterPro" id="IPR049064">
    <property type="entry name" value="NAD_Glu_DH_ACT3"/>
</dbReference>
<dbReference type="PANTHER" id="PTHR43403:SF1">
    <property type="entry name" value="NAD-SPECIFIC GLUTAMATE DEHYDROGENASE"/>
    <property type="match status" value="1"/>
</dbReference>
<evidence type="ECO:0000313" key="7">
    <source>
        <dbReference type="Proteomes" id="UP000078368"/>
    </source>
</evidence>
<dbReference type="InterPro" id="IPR007780">
    <property type="entry name" value="NAD_Glu_DH_bac"/>
</dbReference>
<dbReference type="Gene3D" id="3.40.50.720">
    <property type="entry name" value="NAD(P)-binding Rossmann-like Domain"/>
    <property type="match status" value="1"/>
</dbReference>
<dbReference type="EMBL" id="LVZK01000001">
    <property type="protein sequence ID" value="OAP86657.1"/>
    <property type="molecule type" value="Genomic_DNA"/>
</dbReference>
<dbReference type="Proteomes" id="UP000078368">
    <property type="component" value="Unassembled WGS sequence"/>
</dbReference>
<comment type="caution">
    <text evidence="6">The sequence shown here is derived from an EMBL/GenBank/DDBJ whole genome shotgun (WGS) entry which is preliminary data.</text>
</comment>
<dbReference type="SUPFAM" id="SSF51735">
    <property type="entry name" value="NAD(P)-binding Rossmann-fold domains"/>
    <property type="match status" value="1"/>
</dbReference>
<evidence type="ECO:0000259" key="3">
    <source>
        <dbReference type="Pfam" id="PF21075"/>
    </source>
</evidence>
<accession>A0A179B4S1</accession>
<dbReference type="SUPFAM" id="SSF53223">
    <property type="entry name" value="Aminoacid dehydrogenase-like, N-terminal domain"/>
    <property type="match status" value="1"/>
</dbReference>
<evidence type="ECO:0000259" key="2">
    <source>
        <dbReference type="Pfam" id="PF21074"/>
    </source>
</evidence>
<dbReference type="Pfam" id="PF21077">
    <property type="entry name" value="GDH_ACT3"/>
    <property type="match status" value="1"/>
</dbReference>
<feature type="domain" description="NAD-glutamate dehydrogenase catalytic" evidence="1">
    <location>
        <begin position="604"/>
        <end position="1091"/>
    </location>
</feature>
<evidence type="ECO:0000259" key="4">
    <source>
        <dbReference type="Pfam" id="PF21076"/>
    </source>
</evidence>
<reference evidence="6 7" key="1">
    <citation type="submission" date="2016-04" db="EMBL/GenBank/DDBJ databases">
        <title>Peptidophaga gingivicola gen. nov., sp. nov., isolated from human subgingival plaque.</title>
        <authorList>
            <person name="Beall C.J."/>
            <person name="Mokrzan E.M."/>
            <person name="Griffen A.L."/>
            <person name="Leys E.J."/>
        </authorList>
    </citation>
    <scope>NUCLEOTIDE SEQUENCE [LARGE SCALE GENOMIC DNA]</scope>
    <source>
        <strain evidence="6 7">BA112</strain>
    </source>
</reference>
<dbReference type="InterPro" id="IPR049056">
    <property type="entry name" value="NAD_Glu_DH_HM3"/>
</dbReference>
<feature type="domain" description="NAD-glutamate dehydrogenase ACT3" evidence="5">
    <location>
        <begin position="438"/>
        <end position="503"/>
    </location>
</feature>
<dbReference type="InterPro" id="IPR024727">
    <property type="entry name" value="NAD_Glu_DH_N_ACT1"/>
</dbReference>
<dbReference type="InterPro" id="IPR028971">
    <property type="entry name" value="NAD-GDH_cat"/>
</dbReference>
<protein>
    <submittedName>
        <fullName evidence="6">Uncharacterized protein</fullName>
    </submittedName>
</protein>
<dbReference type="PANTHER" id="PTHR43403">
    <property type="entry name" value="NAD-SPECIFIC GLUTAMATE DEHYDROGENASE"/>
    <property type="match status" value="1"/>
</dbReference>
<proteinExistence type="predicted"/>
<dbReference type="Pfam" id="PF21078">
    <property type="entry name" value="GDH_HM3"/>
    <property type="match status" value="1"/>
</dbReference>
<dbReference type="GO" id="GO:0004069">
    <property type="term" value="F:L-aspartate:2-oxoglutarate aminotransferase activity"/>
    <property type="evidence" value="ECO:0007669"/>
    <property type="project" value="InterPro"/>
</dbReference>
<dbReference type="Pfam" id="PF05088">
    <property type="entry name" value="Bac_GDH_CD"/>
    <property type="match status" value="1"/>
</dbReference>
<dbReference type="Pfam" id="PF21073">
    <property type="entry name" value="GDH_HM1"/>
    <property type="match status" value="1"/>
</dbReference>
<dbReference type="InterPro" id="IPR049062">
    <property type="entry name" value="NAD_Glu_DH_ACT2"/>
</dbReference>
<dbReference type="Pfam" id="PF21074">
    <property type="entry name" value="GDH_C"/>
    <property type="match status" value="1"/>
</dbReference>
<dbReference type="GO" id="GO:0006538">
    <property type="term" value="P:L-glutamate catabolic process"/>
    <property type="evidence" value="ECO:0007669"/>
    <property type="project" value="InterPro"/>
</dbReference>
<organism evidence="6 7">
    <name type="scientific">Peptidiphaga gingivicola</name>
    <dbReference type="NCBI Taxonomy" id="2741497"/>
    <lineage>
        <taxon>Bacteria</taxon>
        <taxon>Bacillati</taxon>
        <taxon>Actinomycetota</taxon>
        <taxon>Actinomycetes</taxon>
        <taxon>Actinomycetales</taxon>
        <taxon>Actinomycetaceae</taxon>
        <taxon>Peptidiphaga</taxon>
    </lineage>
</organism>
<dbReference type="RefSeq" id="WP_064231371.1">
    <property type="nucleotide sequence ID" value="NZ_LVZK01000001.1"/>
</dbReference>
<gene>
    <name evidence="6" type="ORF">A4H34_05920</name>
</gene>
<keyword evidence="7" id="KW-1185">Reference proteome</keyword>
<name>A0A179B4S1_9ACTO</name>
<dbReference type="GO" id="GO:0004352">
    <property type="term" value="F:glutamate dehydrogenase (NAD+) activity"/>
    <property type="evidence" value="ECO:0007669"/>
    <property type="project" value="InterPro"/>
</dbReference>
<dbReference type="InterPro" id="IPR046346">
    <property type="entry name" value="Aminoacid_DH-like_N_sf"/>
</dbReference>
<evidence type="ECO:0000259" key="1">
    <source>
        <dbReference type="Pfam" id="PF05088"/>
    </source>
</evidence>
<evidence type="ECO:0000259" key="5">
    <source>
        <dbReference type="Pfam" id="PF21077"/>
    </source>
</evidence>
<feature type="domain" description="NAD-glutamate dehydrogenase N-terminal ACT1" evidence="3">
    <location>
        <begin position="59"/>
        <end position="94"/>
    </location>
</feature>
<dbReference type="InterPro" id="IPR036291">
    <property type="entry name" value="NAD(P)-bd_dom_sf"/>
</dbReference>
<dbReference type="InterPro" id="IPR049059">
    <property type="entry name" value="NAD_Glu_DH_HM1"/>
</dbReference>
<dbReference type="Pfam" id="PF21075">
    <property type="entry name" value="GDH_ACT1"/>
    <property type="match status" value="1"/>
</dbReference>
<dbReference type="Pfam" id="PF21076">
    <property type="entry name" value="GDH_ACT2"/>
    <property type="match status" value="1"/>
</dbReference>
<sequence>MPTDLTETGGGFDVVQAYMDHVKRIDPSLADEDFSELIAAHRRLSEQANGRTSLALEGSTVLCVTEDIPFLVDSVSIAIKACGYAVTRLLHPVIDGESWIAVDVAPTPDAALLDALNDVVGDVHATVADWSEMTELARKAATTLSGNDRETLEWIADGSFTILGAFDGEQALGLAARHPDLRKQLEHLATISPRQAASRHFAPTLIHTKSSYRSSVHRNAYIDVFAMGPTIIFGLMTADTYASSVLATPLAASRANAVMDASGLPRDSHSGKDLLQILESYPRDILMLLSPEALLADVSRISQSRTTTILHSDIFPGAVACLVVTPREHFTAQSHARIAQLVEETFASSEIDTQLDVSSGPLAYMSYIVCGAKTDVDEEEFARVVARATLDWNEGFVVAAESAADLSLVPAAYKTEYTPETGARDAARLAKLKTGGFELELYAPEGSPDARRLKAFVREEVSLTRILPIFSNFDLVVTDERPYAFGDAKIFDFGLRAESPERWTDADERFVEAVTAAWTGEIESDSLNALVLSAGLVKSQVAVLRALVGYLRQAGLPFSRTYLRKSLVKNPELARAFVEYFEARFQPGNAADPRELREALVEGVGRAASLDDERIANGLLAVIDAIVRTNAYLPGAASLAFKLEPRRIGFLPEPRPLYEIWVYSPRVEGVHLRFGPVARGGLRWSDRREDFRTEILGLVKAQTVKNAVIVPAGSKGGFFAKRLPNPAADRDAWLAEGIAAYRIFIGALLDVTDNLVDGKVVPPEGVVRYDGDDTYLVVAADKGTATFSDIANSVSRAYGFWLGDAFASGGSAGFDHKKMGITARGAWESVKRHFRELGIDTQSEEFTAVGIGDMSGDVFGNGMLLSEHIRLVAAFDHRSIFLDPDPDPAVSFAERKRLFELPRSSWADYDASAISPGGGVWPRSAKSIPVSPEVRRRLGLDEAVEAFTPAEAVRAILTAPVDLLFNGGVGTYVKASDETHEQIGDPSNNAVRVNGADLRCTVVGEGGNLGFSQRGRIEAALAGVRINTDAIDNSAGVDTSDHEVNIKILLAPLVASGELTGAGRDELLVSVTDDVAAHVLRDNYEQNVLLGNARALGPAMAHEHIRLMHCLEDRGDLDRRLEFLPSDADLLERASSLDRGLTSPEFSVLTAYTKIALKNDLLKSSLPDDEWFARDLRAYFPPQIAAAYADRLASHPLARQIVANAVANSIVNRGGLTFTLRAIEDTQATVEDVARAFAAAREILDLAGFTDAVQALDNRIPAQAQTKLCLGFRRTLDAAVRWLIQAPAAPIGDTVERFAAVGEWIGRLDAFLAEPDLNRRSREIEEAAAVGVPEPLAAVFSDLAKATALMDAIDTASRTGEDPGEVLRVMFDVYGRFSIGRLLELDAALPVTDVWTATAQSATEADLRAAAVALTERILADTEQSADRVATWLGERPGSKRAIEATAALADSQEASLASLVVVLRSMRALARS</sequence>
<evidence type="ECO:0000313" key="6">
    <source>
        <dbReference type="EMBL" id="OAP86657.1"/>
    </source>
</evidence>
<feature type="domain" description="NAD-specific glutamate dehydrogenase C-terminal" evidence="2">
    <location>
        <begin position="1139"/>
        <end position="1468"/>
    </location>
</feature>